<dbReference type="Proteomes" id="UP001066276">
    <property type="component" value="Chromosome 9"/>
</dbReference>
<organism evidence="1 2">
    <name type="scientific">Pleurodeles waltl</name>
    <name type="common">Iberian ribbed newt</name>
    <dbReference type="NCBI Taxonomy" id="8319"/>
    <lineage>
        <taxon>Eukaryota</taxon>
        <taxon>Metazoa</taxon>
        <taxon>Chordata</taxon>
        <taxon>Craniata</taxon>
        <taxon>Vertebrata</taxon>
        <taxon>Euteleostomi</taxon>
        <taxon>Amphibia</taxon>
        <taxon>Batrachia</taxon>
        <taxon>Caudata</taxon>
        <taxon>Salamandroidea</taxon>
        <taxon>Salamandridae</taxon>
        <taxon>Pleurodelinae</taxon>
        <taxon>Pleurodeles</taxon>
    </lineage>
</organism>
<reference evidence="1" key="1">
    <citation type="journal article" date="2022" name="bioRxiv">
        <title>Sequencing and chromosome-scale assembly of the giantPleurodeles waltlgenome.</title>
        <authorList>
            <person name="Brown T."/>
            <person name="Elewa A."/>
            <person name="Iarovenko S."/>
            <person name="Subramanian E."/>
            <person name="Araus A.J."/>
            <person name="Petzold A."/>
            <person name="Susuki M."/>
            <person name="Suzuki K.-i.T."/>
            <person name="Hayashi T."/>
            <person name="Toyoda A."/>
            <person name="Oliveira C."/>
            <person name="Osipova E."/>
            <person name="Leigh N.D."/>
            <person name="Simon A."/>
            <person name="Yun M.H."/>
        </authorList>
    </citation>
    <scope>NUCLEOTIDE SEQUENCE</scope>
    <source>
        <strain evidence="1">20211129_DDA</strain>
        <tissue evidence="1">Liver</tissue>
    </source>
</reference>
<name>A0AAV7MQW0_PLEWA</name>
<evidence type="ECO:0000313" key="2">
    <source>
        <dbReference type="Proteomes" id="UP001066276"/>
    </source>
</evidence>
<sequence length="92" mass="10930">MLRHQQARQLSQMARTQGPLRSGNLEIWISADFSKETADRRRAFLSFRTQLRRLDVKFGLFEPARMWITKNGESQNFYNPEDLRAFLERLQG</sequence>
<comment type="caution">
    <text evidence="1">The sequence shown here is derived from an EMBL/GenBank/DDBJ whole genome shotgun (WGS) entry which is preliminary data.</text>
</comment>
<dbReference type="AlphaFoldDB" id="A0AAV7MQW0"/>
<accession>A0AAV7MQW0</accession>
<dbReference type="Gene3D" id="3.30.250.20">
    <property type="entry name" value="L1 transposable element, C-terminal domain"/>
    <property type="match status" value="1"/>
</dbReference>
<keyword evidence="2" id="KW-1185">Reference proteome</keyword>
<dbReference type="InterPro" id="IPR042566">
    <property type="entry name" value="L1_C"/>
</dbReference>
<protein>
    <submittedName>
        <fullName evidence="1">Uncharacterized protein</fullName>
    </submittedName>
</protein>
<evidence type="ECO:0000313" key="1">
    <source>
        <dbReference type="EMBL" id="KAJ1105130.1"/>
    </source>
</evidence>
<gene>
    <name evidence="1" type="ORF">NDU88_002538</name>
</gene>
<dbReference type="EMBL" id="JANPWB010000013">
    <property type="protein sequence ID" value="KAJ1105130.1"/>
    <property type="molecule type" value="Genomic_DNA"/>
</dbReference>
<proteinExistence type="predicted"/>